<evidence type="ECO:0000313" key="2">
    <source>
        <dbReference type="EMBL" id="BES91147.1"/>
    </source>
</evidence>
<dbReference type="Proteomes" id="UP001307889">
    <property type="component" value="Chromosome 2"/>
</dbReference>
<organism evidence="2 3">
    <name type="scientific">Nesidiocoris tenuis</name>
    <dbReference type="NCBI Taxonomy" id="355587"/>
    <lineage>
        <taxon>Eukaryota</taxon>
        <taxon>Metazoa</taxon>
        <taxon>Ecdysozoa</taxon>
        <taxon>Arthropoda</taxon>
        <taxon>Hexapoda</taxon>
        <taxon>Insecta</taxon>
        <taxon>Pterygota</taxon>
        <taxon>Neoptera</taxon>
        <taxon>Paraneoptera</taxon>
        <taxon>Hemiptera</taxon>
        <taxon>Heteroptera</taxon>
        <taxon>Panheteroptera</taxon>
        <taxon>Cimicomorpha</taxon>
        <taxon>Miridae</taxon>
        <taxon>Dicyphina</taxon>
        <taxon>Nesidiocoris</taxon>
    </lineage>
</organism>
<evidence type="ECO:0000256" key="1">
    <source>
        <dbReference type="SAM" id="MobiDB-lite"/>
    </source>
</evidence>
<feature type="region of interest" description="Disordered" evidence="1">
    <location>
        <begin position="196"/>
        <end position="234"/>
    </location>
</feature>
<name>A0ABN7ALB3_9HEMI</name>
<protein>
    <submittedName>
        <fullName evidence="2">Uncharacterized protein</fullName>
    </submittedName>
</protein>
<keyword evidence="3" id="KW-1185">Reference proteome</keyword>
<feature type="compositionally biased region" description="Polar residues" evidence="1">
    <location>
        <begin position="213"/>
        <end position="234"/>
    </location>
</feature>
<reference evidence="2 3" key="1">
    <citation type="submission" date="2023-09" db="EMBL/GenBank/DDBJ databases">
        <title>Nesidiocoris tenuis whole genome shotgun sequence.</title>
        <authorList>
            <person name="Shibata T."/>
            <person name="Shimoda M."/>
            <person name="Kobayashi T."/>
            <person name="Uehara T."/>
        </authorList>
    </citation>
    <scope>NUCLEOTIDE SEQUENCE [LARGE SCALE GENOMIC DNA]</scope>
    <source>
        <strain evidence="2 3">Japan</strain>
    </source>
</reference>
<sequence>MVVLLPTMRHGQPFFSPQIVVPSIMSFHPPWLDCRRCLPASILSSRSPRVTPAMVWPCPSALQQPQLTFGSESHNKRLCTSKELLTTMDVLLLFSCFLAPVLPSAEGRRPPLGHPRLKASSPSVSNCAEEPKASKVLDQKTVQRMKLPRRWNKKTFSEPPPHSVRFSHMPPGRNTCAHTYTSAIVTTVLLPLSRGGRSSLPNNKPTAGFPNHFKSQSSEDLSVVPNSSTPICLE</sequence>
<gene>
    <name evidence="2" type="ORF">NTJ_03956</name>
</gene>
<evidence type="ECO:0000313" key="3">
    <source>
        <dbReference type="Proteomes" id="UP001307889"/>
    </source>
</evidence>
<accession>A0ABN7ALB3</accession>
<dbReference type="EMBL" id="AP028910">
    <property type="protein sequence ID" value="BES91147.1"/>
    <property type="molecule type" value="Genomic_DNA"/>
</dbReference>
<proteinExistence type="predicted"/>
<feature type="region of interest" description="Disordered" evidence="1">
    <location>
        <begin position="108"/>
        <end position="132"/>
    </location>
</feature>